<keyword evidence="7" id="KW-1185">Reference proteome</keyword>
<keyword evidence="4" id="KW-0342">GTP-binding</keyword>
<gene>
    <name evidence="6" type="primary">cofC</name>
    <name evidence="6" type="ORF">CGZ94_17925</name>
</gene>
<dbReference type="NCBIfam" id="TIGR03552">
    <property type="entry name" value="F420_cofC"/>
    <property type="match status" value="1"/>
</dbReference>
<dbReference type="InterPro" id="IPR002835">
    <property type="entry name" value="CofC"/>
</dbReference>
<evidence type="ECO:0000313" key="7">
    <source>
        <dbReference type="Proteomes" id="UP000215896"/>
    </source>
</evidence>
<dbReference type="PANTHER" id="PTHR40392:SF1">
    <property type="entry name" value="2-PHOSPHO-L-LACTATE GUANYLYLTRANSFERASE"/>
    <property type="match status" value="1"/>
</dbReference>
<dbReference type="Proteomes" id="UP000215896">
    <property type="component" value="Unassembled WGS sequence"/>
</dbReference>
<evidence type="ECO:0000256" key="4">
    <source>
        <dbReference type="ARBA" id="ARBA00023134"/>
    </source>
</evidence>
<dbReference type="RefSeq" id="WP_094406506.1">
    <property type="nucleotide sequence ID" value="NZ_NMVO01000017.1"/>
</dbReference>
<evidence type="ECO:0000259" key="5">
    <source>
        <dbReference type="Pfam" id="PF12804"/>
    </source>
</evidence>
<dbReference type="EMBL" id="NMVO01000017">
    <property type="protein sequence ID" value="OYO09546.1"/>
    <property type="molecule type" value="Genomic_DNA"/>
</dbReference>
<dbReference type="Pfam" id="PF12804">
    <property type="entry name" value="NTP_transf_3"/>
    <property type="match status" value="1"/>
</dbReference>
<dbReference type="AlphaFoldDB" id="A0A255G583"/>
<proteinExistence type="predicted"/>
<organism evidence="6 7">
    <name type="scientific">Enemella evansiae</name>
    <dbReference type="NCBI Taxonomy" id="2016499"/>
    <lineage>
        <taxon>Bacteria</taxon>
        <taxon>Bacillati</taxon>
        <taxon>Actinomycetota</taxon>
        <taxon>Actinomycetes</taxon>
        <taxon>Propionibacteriales</taxon>
        <taxon>Propionibacteriaceae</taxon>
        <taxon>Enemella</taxon>
    </lineage>
</organism>
<dbReference type="Gene3D" id="3.90.550.10">
    <property type="entry name" value="Spore Coat Polysaccharide Biosynthesis Protein SpsA, Chain A"/>
    <property type="match status" value="1"/>
</dbReference>
<reference evidence="6 7" key="1">
    <citation type="submission" date="2017-07" db="EMBL/GenBank/DDBJ databases">
        <title>Draft whole genome sequences of clinical Proprionibacteriaceae strains.</title>
        <authorList>
            <person name="Bernier A.-M."/>
            <person name="Bernard K."/>
            <person name="Domingo M.-C."/>
        </authorList>
    </citation>
    <scope>NUCLEOTIDE SEQUENCE [LARGE SCALE GENOMIC DNA]</scope>
    <source>
        <strain evidence="6 7">NML 030167</strain>
    </source>
</reference>
<keyword evidence="1 6" id="KW-0808">Transferase</keyword>
<evidence type="ECO:0000256" key="2">
    <source>
        <dbReference type="ARBA" id="ARBA00022695"/>
    </source>
</evidence>
<dbReference type="GO" id="GO:0043814">
    <property type="term" value="F:phospholactate guanylyltransferase activity"/>
    <property type="evidence" value="ECO:0007669"/>
    <property type="project" value="InterPro"/>
</dbReference>
<dbReference type="GO" id="GO:0005525">
    <property type="term" value="F:GTP binding"/>
    <property type="evidence" value="ECO:0007669"/>
    <property type="project" value="UniProtKB-KW"/>
</dbReference>
<keyword evidence="3" id="KW-0547">Nucleotide-binding</keyword>
<evidence type="ECO:0000313" key="6">
    <source>
        <dbReference type="EMBL" id="OYO09546.1"/>
    </source>
</evidence>
<keyword evidence="2 6" id="KW-0548">Nucleotidyltransferase</keyword>
<evidence type="ECO:0000256" key="1">
    <source>
        <dbReference type="ARBA" id="ARBA00022679"/>
    </source>
</evidence>
<comment type="caution">
    <text evidence="6">The sequence shown here is derived from an EMBL/GenBank/DDBJ whole genome shotgun (WGS) entry which is preliminary data.</text>
</comment>
<dbReference type="SUPFAM" id="SSF53448">
    <property type="entry name" value="Nucleotide-diphospho-sugar transferases"/>
    <property type="match status" value="1"/>
</dbReference>
<evidence type="ECO:0000256" key="3">
    <source>
        <dbReference type="ARBA" id="ARBA00022741"/>
    </source>
</evidence>
<sequence>MAGDSTAAPRVVLPFKDLASAKSRLVEVPPALRARIAQQMLLHTVRTWSATGAEVVVVSASPGSAGFLASNGLHPLVLPDPGEGLNAAFRAGAVNAPTGQLVVASMADLPAITDTELRNVLAECAAPVGRWFVPDAEGTGTTLLTARGMALDPLFGKDSAARHRESGATELAAPAGLRRDVDTVGELAEAAAGVGLAPELAALLEDGRPVRQQTGVVAQVTGDGVRLLLDDGTAVTAGAAAVPPDFPRPHPGQRVQLARAGDGTIRQLWP</sequence>
<protein>
    <submittedName>
        <fullName evidence="6">2-phospho-L-lactate guanylyltransferase</fullName>
    </submittedName>
</protein>
<feature type="domain" description="MobA-like NTP transferase" evidence="5">
    <location>
        <begin position="38"/>
        <end position="154"/>
    </location>
</feature>
<dbReference type="InterPro" id="IPR025877">
    <property type="entry name" value="MobA-like_NTP_Trfase"/>
</dbReference>
<dbReference type="OrthoDB" id="3827496at2"/>
<dbReference type="PANTHER" id="PTHR40392">
    <property type="entry name" value="2-PHOSPHO-L-LACTATE GUANYLYLTRANSFERASE"/>
    <property type="match status" value="1"/>
</dbReference>
<dbReference type="InterPro" id="IPR029044">
    <property type="entry name" value="Nucleotide-diphossugar_trans"/>
</dbReference>
<accession>A0A255G583</accession>
<name>A0A255G583_9ACTN</name>